<keyword evidence="2 7" id="KW-0813">Transport</keyword>
<dbReference type="InterPro" id="IPR000515">
    <property type="entry name" value="MetI-like"/>
</dbReference>
<dbReference type="Pfam" id="PF00528">
    <property type="entry name" value="BPD_transp_1"/>
    <property type="match status" value="1"/>
</dbReference>
<protein>
    <submittedName>
        <fullName evidence="9">ABC transporter permease</fullName>
    </submittedName>
</protein>
<keyword evidence="3" id="KW-1003">Cell membrane</keyword>
<evidence type="ECO:0000256" key="7">
    <source>
        <dbReference type="RuleBase" id="RU363032"/>
    </source>
</evidence>
<dbReference type="SUPFAM" id="SSF161098">
    <property type="entry name" value="MetI-like"/>
    <property type="match status" value="1"/>
</dbReference>
<feature type="transmembrane region" description="Helical" evidence="7">
    <location>
        <begin position="37"/>
        <end position="58"/>
    </location>
</feature>
<feature type="transmembrane region" description="Helical" evidence="7">
    <location>
        <begin position="265"/>
        <end position="287"/>
    </location>
</feature>
<gene>
    <name evidence="9" type="ORF">ENQ20_08420</name>
</gene>
<dbReference type="GO" id="GO:0005886">
    <property type="term" value="C:plasma membrane"/>
    <property type="evidence" value="ECO:0007669"/>
    <property type="project" value="UniProtKB-SubCell"/>
</dbReference>
<dbReference type="Pfam" id="PF12911">
    <property type="entry name" value="OppC_N"/>
    <property type="match status" value="1"/>
</dbReference>
<dbReference type="InterPro" id="IPR035906">
    <property type="entry name" value="MetI-like_sf"/>
</dbReference>
<evidence type="ECO:0000259" key="8">
    <source>
        <dbReference type="PROSITE" id="PS50928"/>
    </source>
</evidence>
<comment type="caution">
    <text evidence="9">The sequence shown here is derived from an EMBL/GenBank/DDBJ whole genome shotgun (WGS) entry which is preliminary data.</text>
</comment>
<dbReference type="PANTHER" id="PTHR43386">
    <property type="entry name" value="OLIGOPEPTIDE TRANSPORT SYSTEM PERMEASE PROTEIN APPC"/>
    <property type="match status" value="1"/>
</dbReference>
<dbReference type="PANTHER" id="PTHR43386:SF25">
    <property type="entry name" value="PEPTIDE ABC TRANSPORTER PERMEASE PROTEIN"/>
    <property type="match status" value="1"/>
</dbReference>
<keyword evidence="5 7" id="KW-1133">Transmembrane helix</keyword>
<dbReference type="InterPro" id="IPR025966">
    <property type="entry name" value="OppC_N"/>
</dbReference>
<dbReference type="GO" id="GO:0055085">
    <property type="term" value="P:transmembrane transport"/>
    <property type="evidence" value="ECO:0007669"/>
    <property type="project" value="InterPro"/>
</dbReference>
<evidence type="ECO:0000256" key="6">
    <source>
        <dbReference type="ARBA" id="ARBA00023136"/>
    </source>
</evidence>
<feature type="transmembrane region" description="Helical" evidence="7">
    <location>
        <begin position="162"/>
        <end position="180"/>
    </location>
</feature>
<keyword evidence="6 7" id="KW-0472">Membrane</keyword>
<dbReference type="CDD" id="cd06261">
    <property type="entry name" value="TM_PBP2"/>
    <property type="match status" value="1"/>
</dbReference>
<evidence type="ECO:0000256" key="2">
    <source>
        <dbReference type="ARBA" id="ARBA00022448"/>
    </source>
</evidence>
<feature type="transmembrane region" description="Helical" evidence="7">
    <location>
        <begin position="219"/>
        <end position="245"/>
    </location>
</feature>
<evidence type="ECO:0000256" key="3">
    <source>
        <dbReference type="ARBA" id="ARBA00022475"/>
    </source>
</evidence>
<dbReference type="Gene3D" id="1.10.3720.10">
    <property type="entry name" value="MetI-like"/>
    <property type="match status" value="1"/>
</dbReference>
<dbReference type="EMBL" id="DSMG01000084">
    <property type="protein sequence ID" value="HDX31506.1"/>
    <property type="molecule type" value="Genomic_DNA"/>
</dbReference>
<comment type="subcellular location">
    <subcellularLocation>
        <location evidence="1 7">Cell membrane</location>
        <topology evidence="1 7">Multi-pass membrane protein</topology>
    </subcellularLocation>
</comment>
<evidence type="ECO:0000256" key="5">
    <source>
        <dbReference type="ARBA" id="ARBA00022989"/>
    </source>
</evidence>
<feature type="domain" description="ABC transmembrane type-1" evidence="8">
    <location>
        <begin position="98"/>
        <end position="287"/>
    </location>
</feature>
<proteinExistence type="inferred from homology"/>
<name>A0A7C1JK10_9CHLR</name>
<evidence type="ECO:0000313" key="9">
    <source>
        <dbReference type="EMBL" id="HDX31506.1"/>
    </source>
</evidence>
<keyword evidence="4 7" id="KW-0812">Transmembrane</keyword>
<reference evidence="9" key="1">
    <citation type="journal article" date="2020" name="mSystems">
        <title>Genome- and Community-Level Interaction Insights into Carbon Utilization and Element Cycling Functions of Hydrothermarchaeota in Hydrothermal Sediment.</title>
        <authorList>
            <person name="Zhou Z."/>
            <person name="Liu Y."/>
            <person name="Xu W."/>
            <person name="Pan J."/>
            <person name="Luo Z.H."/>
            <person name="Li M."/>
        </authorList>
    </citation>
    <scope>NUCLEOTIDE SEQUENCE [LARGE SCALE GENOMIC DNA]</scope>
    <source>
        <strain evidence="9">SpSt-289</strain>
    </source>
</reference>
<accession>A0A7C1JK10</accession>
<dbReference type="PROSITE" id="PS50928">
    <property type="entry name" value="ABC_TM1"/>
    <property type="match status" value="1"/>
</dbReference>
<feature type="transmembrane region" description="Helical" evidence="7">
    <location>
        <begin position="100"/>
        <end position="126"/>
    </location>
</feature>
<dbReference type="AlphaFoldDB" id="A0A7C1JK10"/>
<comment type="similarity">
    <text evidence="7">Belongs to the binding-protein-dependent transport system permease family.</text>
</comment>
<feature type="transmembrane region" description="Helical" evidence="7">
    <location>
        <begin position="133"/>
        <end position="156"/>
    </location>
</feature>
<evidence type="ECO:0000256" key="4">
    <source>
        <dbReference type="ARBA" id="ARBA00022692"/>
    </source>
</evidence>
<dbReference type="InterPro" id="IPR050366">
    <property type="entry name" value="BP-dependent_transpt_permease"/>
</dbReference>
<organism evidence="9">
    <name type="scientific">Caldilinea aerophila</name>
    <dbReference type="NCBI Taxonomy" id="133453"/>
    <lineage>
        <taxon>Bacteria</taxon>
        <taxon>Bacillati</taxon>
        <taxon>Chloroflexota</taxon>
        <taxon>Caldilineae</taxon>
        <taxon>Caldilineales</taxon>
        <taxon>Caldilineaceae</taxon>
        <taxon>Caldilinea</taxon>
    </lineage>
</organism>
<sequence>MTAHVVRSASIEHKTPKSRWSETPWRRTLRRFRRHQAAVIALFFLFVLLLCAIAPQWIAPYDPLAINMQMRLHPPSPAHLLGTDDFGRDILSRLIYGSRISLQVGLISVAISAIFGITIGILAGYFGGLVDTLLMLLMDILFAFPAILLAIAIMAVLGTSTVNVMIAVGIVYIPVFARIVRSVTLELRVQDYVDAARAIGAKPHRILLRHILPGTFGTLTVQITLSLAFAILAEAALSFLGLGVQPPEPSWGSMLSFGREWVREAPWFSFFPGMAIFMTVLSLNLVGDGWRDALDPRL</sequence>
<evidence type="ECO:0000256" key="1">
    <source>
        <dbReference type="ARBA" id="ARBA00004651"/>
    </source>
</evidence>